<accession>Q2RTD4</accession>
<gene>
    <name evidence="2" type="ordered locus">Rru_A1811</name>
</gene>
<evidence type="ECO:0000313" key="3">
    <source>
        <dbReference type="Proteomes" id="UP000001929"/>
    </source>
</evidence>
<dbReference type="HOGENOM" id="CLU_031317_1_0_5"/>
<dbReference type="EMBL" id="CP000230">
    <property type="protein sequence ID" value="ABC22611.1"/>
    <property type="molecule type" value="Genomic_DNA"/>
</dbReference>
<dbReference type="PATRIC" id="fig|269796.9.peg.1889"/>
<dbReference type="EnsemblBacteria" id="ABC22611">
    <property type="protein sequence ID" value="ABC22611"/>
    <property type="gene ID" value="Rru_A1811"/>
</dbReference>
<dbReference type="InterPro" id="IPR036866">
    <property type="entry name" value="RibonucZ/Hydroxyglut_hydro"/>
</dbReference>
<organism evidence="2 3">
    <name type="scientific">Rhodospirillum rubrum (strain ATCC 11170 / ATH 1.1.1 / DSM 467 / LMG 4362 / NCIMB 8255 / S1)</name>
    <dbReference type="NCBI Taxonomy" id="269796"/>
    <lineage>
        <taxon>Bacteria</taxon>
        <taxon>Pseudomonadati</taxon>
        <taxon>Pseudomonadota</taxon>
        <taxon>Alphaproteobacteria</taxon>
        <taxon>Rhodospirillales</taxon>
        <taxon>Rhodospirillaceae</taxon>
        <taxon>Rhodospirillum</taxon>
    </lineage>
</organism>
<reference evidence="2 3" key="1">
    <citation type="journal article" date="2011" name="Stand. Genomic Sci.">
        <title>Complete genome sequence of Rhodospirillum rubrum type strain (S1).</title>
        <authorList>
            <person name="Munk A.C."/>
            <person name="Copeland A."/>
            <person name="Lucas S."/>
            <person name="Lapidus A."/>
            <person name="Del Rio T.G."/>
            <person name="Barry K."/>
            <person name="Detter J.C."/>
            <person name="Hammon N."/>
            <person name="Israni S."/>
            <person name="Pitluck S."/>
            <person name="Brettin T."/>
            <person name="Bruce D."/>
            <person name="Han C."/>
            <person name="Tapia R."/>
            <person name="Gilna P."/>
            <person name="Schmutz J."/>
            <person name="Larimer F."/>
            <person name="Land M."/>
            <person name="Kyrpides N.C."/>
            <person name="Mavromatis K."/>
            <person name="Richardson P."/>
            <person name="Rohde M."/>
            <person name="Goker M."/>
            <person name="Klenk H.P."/>
            <person name="Zhang Y."/>
            <person name="Roberts G.P."/>
            <person name="Reslewic S."/>
            <person name="Schwartz D.C."/>
        </authorList>
    </citation>
    <scope>NUCLEOTIDE SEQUENCE [LARGE SCALE GENOMIC DNA]</scope>
    <source>
        <strain evidence="3">ATCC 11170 / ATH 1.1.1 / DSM 467 / LMG 4362 / NCIMB 8255 / S1</strain>
    </source>
</reference>
<feature type="domain" description="Metallo-beta-lactamase" evidence="1">
    <location>
        <begin position="39"/>
        <end position="238"/>
    </location>
</feature>
<dbReference type="STRING" id="269796.Rru_A1811"/>
<dbReference type="eggNOG" id="COG1235">
    <property type="taxonomic scope" value="Bacteria"/>
</dbReference>
<protein>
    <submittedName>
        <fullName evidence="2">Beta-lactamase-like</fullName>
    </submittedName>
</protein>
<dbReference type="CDD" id="cd07715">
    <property type="entry name" value="TaR3-like_MBL-fold"/>
    <property type="match status" value="1"/>
</dbReference>
<dbReference type="RefSeq" id="WP_011389564.1">
    <property type="nucleotide sequence ID" value="NC_007643.1"/>
</dbReference>
<dbReference type="DNASU" id="3835235"/>
<dbReference type="PANTHER" id="PTHR42663">
    <property type="entry name" value="HYDROLASE C777.06C-RELATED-RELATED"/>
    <property type="match status" value="1"/>
</dbReference>
<proteinExistence type="predicted"/>
<dbReference type="InterPro" id="IPR001279">
    <property type="entry name" value="Metallo-B-lactamas"/>
</dbReference>
<dbReference type="Gene3D" id="3.60.15.10">
    <property type="entry name" value="Ribonuclease Z/Hydroxyacylglutathione hydrolase-like"/>
    <property type="match status" value="1"/>
</dbReference>
<evidence type="ECO:0000313" key="2">
    <source>
        <dbReference type="EMBL" id="ABC22611.1"/>
    </source>
</evidence>
<dbReference type="Pfam" id="PF12706">
    <property type="entry name" value="Lactamase_B_2"/>
    <property type="match status" value="1"/>
</dbReference>
<dbReference type="PANTHER" id="PTHR42663:SF4">
    <property type="entry name" value="SLL1036 PROTEIN"/>
    <property type="match status" value="1"/>
</dbReference>
<dbReference type="PhylomeDB" id="Q2RTD4"/>
<dbReference type="AlphaFoldDB" id="Q2RTD4"/>
<dbReference type="SUPFAM" id="SSF56281">
    <property type="entry name" value="Metallo-hydrolase/oxidoreductase"/>
    <property type="match status" value="1"/>
</dbReference>
<evidence type="ECO:0000259" key="1">
    <source>
        <dbReference type="Pfam" id="PF12706"/>
    </source>
</evidence>
<sequence>MSDTITFWGVRGSIACPFPGHMAYGGNTSCVALGLGGQTVILDAGTGIRALGASAALRGVSRLALLFSHVHRDHIEGFPFFAPAHDRAVRLDIFAGPIEGASIRQLLDNLMSRPMFPLSLDQLRAQKVFHDLPAATAFTLFERIKVRTAALNHPGGATAYRFEHGGRVVCYVTDTEHRPGQPDAGLLELIAGADYVLYDSTYTDREFAAHRGWGHSTWEEGVRLCRQAGARHLVIFHHDPDHDDAAMAAIETAARAAWGGTLVAREGMTIALDSGVVTQAGR</sequence>
<keyword evidence="3" id="KW-1185">Reference proteome</keyword>
<dbReference type="KEGG" id="rru:Rru_A1811"/>
<dbReference type="Proteomes" id="UP000001929">
    <property type="component" value="Chromosome"/>
</dbReference>
<name>Q2RTD4_RHORT</name>